<dbReference type="HOGENOM" id="CLU_009923_0_0_1"/>
<reference evidence="15 16" key="1">
    <citation type="journal article" date="2009" name="Nature">
        <title>Evolution of pathogenicity and sexual reproduction in eight Candida genomes.</title>
        <authorList>
            <person name="Butler G."/>
            <person name="Rasmussen M.D."/>
            <person name="Lin M.F."/>
            <person name="Santos M.A."/>
            <person name="Sakthikumar S."/>
            <person name="Munro C.A."/>
            <person name="Rheinbay E."/>
            <person name="Grabherr M."/>
            <person name="Forche A."/>
            <person name="Reedy J.L."/>
            <person name="Agrafioti I."/>
            <person name="Arnaud M.B."/>
            <person name="Bates S."/>
            <person name="Brown A.J."/>
            <person name="Brunke S."/>
            <person name="Costanzo M.C."/>
            <person name="Fitzpatrick D.A."/>
            <person name="de Groot P.W."/>
            <person name="Harris D."/>
            <person name="Hoyer L.L."/>
            <person name="Hube B."/>
            <person name="Klis F.M."/>
            <person name="Kodira C."/>
            <person name="Lennard N."/>
            <person name="Logue M.E."/>
            <person name="Martin R."/>
            <person name="Neiman A.M."/>
            <person name="Nikolaou E."/>
            <person name="Quail M.A."/>
            <person name="Quinn J."/>
            <person name="Santos M.C."/>
            <person name="Schmitzberger F.F."/>
            <person name="Sherlock G."/>
            <person name="Shah P."/>
            <person name="Silverstein K.A."/>
            <person name="Skrzypek M.S."/>
            <person name="Soll D."/>
            <person name="Staggs R."/>
            <person name="Stansfield I."/>
            <person name="Stumpf M.P."/>
            <person name="Sudbery P.E."/>
            <person name="Srikantha T."/>
            <person name="Zeng Q."/>
            <person name="Berman J."/>
            <person name="Berriman M."/>
            <person name="Heitman J."/>
            <person name="Gow N.A."/>
            <person name="Lorenz M.C."/>
            <person name="Birren B.W."/>
            <person name="Kellis M."/>
            <person name="Cuomo C.A."/>
        </authorList>
    </citation>
    <scope>NUCLEOTIDE SEQUENCE [LARGE SCALE GENOMIC DNA]</scope>
    <source>
        <strain evidence="16">ATCC MYA-3404 / T1</strain>
    </source>
</reference>
<feature type="domain" description="Nucleolar protein 10-like second" evidence="13">
    <location>
        <begin position="371"/>
        <end position="419"/>
    </location>
</feature>
<feature type="compositionally biased region" description="Acidic residues" evidence="11">
    <location>
        <begin position="540"/>
        <end position="558"/>
    </location>
</feature>
<evidence type="ECO:0000259" key="12">
    <source>
        <dbReference type="Pfam" id="PF08159"/>
    </source>
</evidence>
<dbReference type="eggNOG" id="KOG2321">
    <property type="taxonomic scope" value="Eukaryota"/>
</dbReference>
<evidence type="ECO:0000256" key="8">
    <source>
        <dbReference type="ARBA" id="ARBA00023242"/>
    </source>
</evidence>
<dbReference type="InterPro" id="IPR012580">
    <property type="entry name" value="NUC153"/>
</dbReference>
<evidence type="ECO:0000256" key="10">
    <source>
        <dbReference type="ARBA" id="ARBA00064135"/>
    </source>
</evidence>
<dbReference type="Pfam" id="PF23097">
    <property type="entry name" value="NOL10_2nd"/>
    <property type="match status" value="1"/>
</dbReference>
<dbReference type="Pfam" id="PF08159">
    <property type="entry name" value="NUC153"/>
    <property type="match status" value="1"/>
</dbReference>
<dbReference type="STRING" id="294747.C5MGI6"/>
<accession>C5MGI6</accession>
<dbReference type="InterPro" id="IPR056550">
    <property type="entry name" value="NOL10_2nd"/>
</dbReference>
<keyword evidence="16" id="KW-1185">Reference proteome</keyword>
<dbReference type="OrthoDB" id="273340at2759"/>
<gene>
    <name evidence="15" type="ORF">CTRG_05179</name>
</gene>
<keyword evidence="4" id="KW-0698">rRNA processing</keyword>
<comment type="function">
    <text evidence="9">May be involved in rRNA-processing and ribosome biosynthesis.</text>
</comment>
<keyword evidence="6" id="KW-0853">WD repeat</keyword>
<evidence type="ECO:0000259" key="14">
    <source>
        <dbReference type="Pfam" id="PF23098"/>
    </source>
</evidence>
<evidence type="ECO:0000313" key="15">
    <source>
        <dbReference type="EMBL" id="EER31449.1"/>
    </source>
</evidence>
<feature type="compositionally biased region" description="Basic residues" evidence="11">
    <location>
        <begin position="682"/>
        <end position="691"/>
    </location>
</feature>
<protein>
    <submittedName>
        <fullName evidence="15">Uncharacterized protein</fullName>
    </submittedName>
</protein>
<sequence>MVLKSTSAGNVSIYQVSGTNVSRSLPDWIAKKRKRALKQDLEYQNRIELIQDFEFSEASNKIKVTPDGQFCMATGTYKPQIHVYDFENLSLKFERHTDCENVDFLILSKDWTKSVHLQNDRSIEFQTKGGIHYRSRIPKFGRSLSYNEVNCDLMIGASGNELYRLNLEQGRFLNPFKLETELGCNSVDINNVHGLVSAGLEDGTVEFWDPRSKQRAGKLFINEQLGENLEVSNVSFRNDGLNFACGTSNGKTLLYDLRTSIPSQVKDQGYGYEIKKILWLQDSLHSNMILTSDKRIAKIWDKDSGKPFASMEPTVDINDIVQVPNSGMFFMANEGIPMHTYYIPNLGPAPSWCSFLDNVTEELEEKPNDSIYSNYRFITRDEVTKLNLTHLIGSKVLRSYMHGFFIDVELYDKVNLIANPNSLRDQREREIRKKIEQERESRIRSSGSIKNTKIKVNKDLANRLQERVGGDVAESVINDDRFKEMFENPDFQVDEESHEYKQLNPVKSATKDITSTKERGLTAAEESDEERMNMNGHNELDDDDDEDEESEEEEDSEDERVKEENRAKVEKELEKLRKKKEQDRKFKNEMKILSKNNEVKQSSKAKESFRSQVNKLNKVSKPSTNNDSKLQRHARGEAELTFVPKKKERTYKPKHNDDDDEEDEGKKKDSGRTKQRFEGRRMASRNKFRGM</sequence>
<feature type="domain" description="Nucleolar protein 10-like N-terminal" evidence="14">
    <location>
        <begin position="21"/>
        <end position="366"/>
    </location>
</feature>
<dbReference type="SMART" id="SM00320">
    <property type="entry name" value="WD40"/>
    <property type="match status" value="4"/>
</dbReference>
<dbReference type="EMBL" id="GG692401">
    <property type="protein sequence ID" value="EER31449.1"/>
    <property type="molecule type" value="Genomic_DNA"/>
</dbReference>
<feature type="region of interest" description="Disordered" evidence="11">
    <location>
        <begin position="495"/>
        <end position="691"/>
    </location>
</feature>
<dbReference type="PANTHER" id="PTHR14927:SF0">
    <property type="entry name" value="NUCLEOLAR PROTEIN 10"/>
    <property type="match status" value="1"/>
</dbReference>
<evidence type="ECO:0000313" key="16">
    <source>
        <dbReference type="Proteomes" id="UP000002037"/>
    </source>
</evidence>
<dbReference type="Proteomes" id="UP000002037">
    <property type="component" value="Unassembled WGS sequence"/>
</dbReference>
<dbReference type="GO" id="GO:0032040">
    <property type="term" value="C:small-subunit processome"/>
    <property type="evidence" value="ECO:0007669"/>
    <property type="project" value="TreeGrafter"/>
</dbReference>
<evidence type="ECO:0000256" key="1">
    <source>
        <dbReference type="ARBA" id="ARBA00004604"/>
    </source>
</evidence>
<dbReference type="GO" id="GO:0000462">
    <property type="term" value="P:maturation of SSU-rRNA from tricistronic rRNA transcript (SSU-rRNA, 5.8S rRNA, LSU-rRNA)"/>
    <property type="evidence" value="ECO:0007669"/>
    <property type="project" value="TreeGrafter"/>
</dbReference>
<organism evidence="15 16">
    <name type="scientific">Candida tropicalis (strain ATCC MYA-3404 / T1)</name>
    <name type="common">Yeast</name>
    <dbReference type="NCBI Taxonomy" id="294747"/>
    <lineage>
        <taxon>Eukaryota</taxon>
        <taxon>Fungi</taxon>
        <taxon>Dikarya</taxon>
        <taxon>Ascomycota</taxon>
        <taxon>Saccharomycotina</taxon>
        <taxon>Pichiomycetes</taxon>
        <taxon>Debaryomycetaceae</taxon>
        <taxon>Candida/Lodderomyces clade</taxon>
        <taxon>Candida</taxon>
    </lineage>
</organism>
<evidence type="ECO:0000256" key="5">
    <source>
        <dbReference type="ARBA" id="ARBA00022553"/>
    </source>
</evidence>
<dbReference type="AlphaFoldDB" id="C5MGI6"/>
<dbReference type="SUPFAM" id="SSF50978">
    <property type="entry name" value="WD40 repeat-like"/>
    <property type="match status" value="1"/>
</dbReference>
<comment type="similarity">
    <text evidence="2">Belongs to the WD repeat NOL10/ENP2 family.</text>
</comment>
<dbReference type="InterPro" id="IPR036322">
    <property type="entry name" value="WD40_repeat_dom_sf"/>
</dbReference>
<dbReference type="KEGG" id="ctp:CTRG_05179"/>
<evidence type="ECO:0000256" key="2">
    <source>
        <dbReference type="ARBA" id="ARBA00005264"/>
    </source>
</evidence>
<dbReference type="InterPro" id="IPR001680">
    <property type="entry name" value="WD40_rpt"/>
</dbReference>
<feature type="compositionally biased region" description="Polar residues" evidence="11">
    <location>
        <begin position="610"/>
        <end position="628"/>
    </location>
</feature>
<evidence type="ECO:0000256" key="6">
    <source>
        <dbReference type="ARBA" id="ARBA00022574"/>
    </source>
</evidence>
<comment type="subunit">
    <text evidence="10">Component of the 90S pre-ribosomes.</text>
</comment>
<evidence type="ECO:0000256" key="9">
    <source>
        <dbReference type="ARBA" id="ARBA00058105"/>
    </source>
</evidence>
<dbReference type="RefSeq" id="XP_002550881.1">
    <property type="nucleotide sequence ID" value="XM_002550835.1"/>
</dbReference>
<evidence type="ECO:0000256" key="11">
    <source>
        <dbReference type="SAM" id="MobiDB-lite"/>
    </source>
</evidence>
<keyword evidence="8" id="KW-0539">Nucleus</keyword>
<dbReference type="GeneID" id="8299335"/>
<name>C5MGI6_CANTT</name>
<proteinExistence type="inferred from homology"/>
<keyword evidence="3" id="KW-0690">Ribosome biogenesis</keyword>
<dbReference type="GO" id="GO:0030686">
    <property type="term" value="C:90S preribosome"/>
    <property type="evidence" value="ECO:0007669"/>
    <property type="project" value="TreeGrafter"/>
</dbReference>
<dbReference type="Pfam" id="PF23098">
    <property type="entry name" value="Beta-prop_NOL10_N"/>
    <property type="match status" value="1"/>
</dbReference>
<evidence type="ECO:0000259" key="13">
    <source>
        <dbReference type="Pfam" id="PF23097"/>
    </source>
</evidence>
<dbReference type="PANTHER" id="PTHR14927">
    <property type="entry name" value="NUCLEOLAR PROTEIN 10"/>
    <property type="match status" value="1"/>
</dbReference>
<dbReference type="Gene3D" id="2.130.10.10">
    <property type="entry name" value="YVTN repeat-like/Quinoprotein amine dehydrogenase"/>
    <property type="match status" value="1"/>
</dbReference>
<dbReference type="FunFam" id="2.130.10.10:FF:000537">
    <property type="entry name" value="Ribosome biogenesis protein ENP2"/>
    <property type="match status" value="1"/>
</dbReference>
<evidence type="ECO:0000256" key="3">
    <source>
        <dbReference type="ARBA" id="ARBA00022517"/>
    </source>
</evidence>
<dbReference type="InterPro" id="IPR056551">
    <property type="entry name" value="Beta-prop_NOL10_N"/>
</dbReference>
<dbReference type="VEuPathDB" id="FungiDB:CTRG_05179"/>
<comment type="subcellular location">
    <subcellularLocation>
        <location evidence="1">Nucleus</location>
        <location evidence="1">Nucleolus</location>
    </subcellularLocation>
</comment>
<evidence type="ECO:0000256" key="7">
    <source>
        <dbReference type="ARBA" id="ARBA00022737"/>
    </source>
</evidence>
<dbReference type="InterPro" id="IPR040382">
    <property type="entry name" value="NOL10/Enp2"/>
</dbReference>
<feature type="compositionally biased region" description="Basic and acidic residues" evidence="11">
    <location>
        <begin position="559"/>
        <end position="592"/>
    </location>
</feature>
<evidence type="ECO:0000256" key="4">
    <source>
        <dbReference type="ARBA" id="ARBA00022552"/>
    </source>
</evidence>
<feature type="domain" description="NUC153" evidence="12">
    <location>
        <begin position="479"/>
        <end position="507"/>
    </location>
</feature>
<feature type="compositionally biased region" description="Basic and acidic residues" evidence="11">
    <location>
        <begin position="664"/>
        <end position="681"/>
    </location>
</feature>
<keyword evidence="5" id="KW-0597">Phosphoprotein</keyword>
<dbReference type="InterPro" id="IPR015943">
    <property type="entry name" value="WD40/YVTN_repeat-like_dom_sf"/>
</dbReference>
<keyword evidence="7" id="KW-0677">Repeat</keyword>